<proteinExistence type="predicted"/>
<dbReference type="AlphaFoldDB" id="A0A1H4L9M3"/>
<evidence type="ECO:0008006" key="3">
    <source>
        <dbReference type="Google" id="ProtNLM"/>
    </source>
</evidence>
<dbReference type="EMBL" id="FNSV01000005">
    <property type="protein sequence ID" value="SEB67470.1"/>
    <property type="molecule type" value="Genomic_DNA"/>
</dbReference>
<dbReference type="Proteomes" id="UP000183561">
    <property type="component" value="Unassembled WGS sequence"/>
</dbReference>
<name>A0A1H4L9M3_9NOCA</name>
<keyword evidence="2" id="KW-1185">Reference proteome</keyword>
<dbReference type="OrthoDB" id="5188615at2"/>
<reference evidence="2" key="1">
    <citation type="submission" date="2016-10" db="EMBL/GenBank/DDBJ databases">
        <authorList>
            <person name="Varghese N."/>
            <person name="Submissions S."/>
        </authorList>
    </citation>
    <scope>NUCLEOTIDE SEQUENCE [LARGE SCALE GENOMIC DNA]</scope>
    <source>
        <strain evidence="2">DSM 44498</strain>
    </source>
</reference>
<protein>
    <recommendedName>
        <fullName evidence="3">DUF3800 domain-containing protein</fullName>
    </recommendedName>
</protein>
<accession>A0A1H4L9M3</accession>
<dbReference type="RefSeq" id="WP_072948641.1">
    <property type="nucleotide sequence ID" value="NZ_FNSV01000005.1"/>
</dbReference>
<evidence type="ECO:0000313" key="1">
    <source>
        <dbReference type="EMBL" id="SEB67470.1"/>
    </source>
</evidence>
<gene>
    <name evidence="1" type="ORF">SAMN04490239_1166</name>
</gene>
<evidence type="ECO:0000313" key="2">
    <source>
        <dbReference type="Proteomes" id="UP000183561"/>
    </source>
</evidence>
<organism evidence="1 2">
    <name type="scientific">Rhodococcus koreensis</name>
    <dbReference type="NCBI Taxonomy" id="99653"/>
    <lineage>
        <taxon>Bacteria</taxon>
        <taxon>Bacillati</taxon>
        <taxon>Actinomycetota</taxon>
        <taxon>Actinomycetes</taxon>
        <taxon>Mycobacteriales</taxon>
        <taxon>Nocardiaceae</taxon>
        <taxon>Rhodococcus</taxon>
    </lineage>
</organism>
<sequence>MHAFADESRRGDYLVCAATIAPADLTDARKALKALRAPKAARIHMSHDSRRAHEIIRGVVALDVRAHLYVARLHGRSERRARDEALAAMVTDLDTMGVRQLWLESCDQDRQDRHVIRAALMASSGPGFPFRHALPTSEPMLWVPDVIAWAWGKGGHHRKAVADLVEVHTLP</sequence>